<dbReference type="AlphaFoldDB" id="A0A9X2KA13"/>
<dbReference type="InterPro" id="IPR016195">
    <property type="entry name" value="Pol/histidinol_Pase-like"/>
</dbReference>
<name>A0A9X2KA13_9ACTN</name>
<dbReference type="SUPFAM" id="SSF89550">
    <property type="entry name" value="PHP domain-like"/>
    <property type="match status" value="1"/>
</dbReference>
<gene>
    <name evidence="2" type="ORF">HD597_009476</name>
</gene>
<accession>A0A9X2KA13</accession>
<dbReference type="InterPro" id="IPR052018">
    <property type="entry name" value="PHP_domain"/>
</dbReference>
<dbReference type="Gene3D" id="3.20.20.140">
    <property type="entry name" value="Metal-dependent hydrolases"/>
    <property type="match status" value="1"/>
</dbReference>
<dbReference type="CDD" id="cd07432">
    <property type="entry name" value="PHP_HisPPase"/>
    <property type="match status" value="1"/>
</dbReference>
<dbReference type="GO" id="GO:0035312">
    <property type="term" value="F:5'-3' DNA exonuclease activity"/>
    <property type="evidence" value="ECO:0007669"/>
    <property type="project" value="TreeGrafter"/>
</dbReference>
<dbReference type="PANTHER" id="PTHR42924">
    <property type="entry name" value="EXONUCLEASE"/>
    <property type="match status" value="1"/>
</dbReference>
<dbReference type="Pfam" id="PF13263">
    <property type="entry name" value="PHP_C"/>
    <property type="match status" value="1"/>
</dbReference>
<dbReference type="EMBL" id="JAMZEB010000002">
    <property type="protein sequence ID" value="MCP2362456.1"/>
    <property type="molecule type" value="Genomic_DNA"/>
</dbReference>
<keyword evidence="3" id="KW-1185">Reference proteome</keyword>
<dbReference type="RefSeq" id="WP_253753230.1">
    <property type="nucleotide sequence ID" value="NZ_BAABKA010000069.1"/>
</dbReference>
<dbReference type="PANTHER" id="PTHR42924:SF3">
    <property type="entry name" value="POLYMERASE_HISTIDINOL PHOSPHATASE N-TERMINAL DOMAIN-CONTAINING PROTEIN"/>
    <property type="match status" value="1"/>
</dbReference>
<evidence type="ECO:0000313" key="2">
    <source>
        <dbReference type="EMBL" id="MCP2362456.1"/>
    </source>
</evidence>
<feature type="domain" description="Polymerase/histidinol phosphatase N-terminal" evidence="1">
    <location>
        <begin position="13"/>
        <end position="78"/>
    </location>
</feature>
<dbReference type="SMART" id="SM00481">
    <property type="entry name" value="POLIIIAc"/>
    <property type="match status" value="1"/>
</dbReference>
<dbReference type="GO" id="GO:0004534">
    <property type="term" value="F:5'-3' RNA exonuclease activity"/>
    <property type="evidence" value="ECO:0007669"/>
    <property type="project" value="TreeGrafter"/>
</dbReference>
<sequence length="322" mass="33965">MATDHGPARWFRGDCHVHSYLSQGADLTPAQLAAAARTAGLDFVAVTEHNTPAAHDEWSALSGDGLLVIHGQEVTTRTGHWLALGLAPGEVVEWRYGVRDDVVDRHLGQVRRSGGLCVAAHPHAPYPSGVFMYPYQGFDVVEVWNGQWASDLPWNANNEAALAEWGRGLAHDVHRGSWRPAMGNSDAHLEGQLGTPHTVVLADELSAGALLAAIRAGRSWIAGSAAVELSFEATAGDARAGVGECLETGGGPVAVRVDVRGVPSGAVTFHTERGTVLRESLPGGGAGVVEWRTGAAESAFVRAEIRHADGRMAALTNPVVLR</sequence>
<dbReference type="InterPro" id="IPR003141">
    <property type="entry name" value="Pol/His_phosphatase_N"/>
</dbReference>
<organism evidence="2 3">
    <name type="scientific">Nonomuraea thailandensis</name>
    <dbReference type="NCBI Taxonomy" id="1188745"/>
    <lineage>
        <taxon>Bacteria</taxon>
        <taxon>Bacillati</taxon>
        <taxon>Actinomycetota</taxon>
        <taxon>Actinomycetes</taxon>
        <taxon>Streptosporangiales</taxon>
        <taxon>Streptosporangiaceae</taxon>
        <taxon>Nonomuraea</taxon>
    </lineage>
</organism>
<comment type="caution">
    <text evidence="2">The sequence shown here is derived from an EMBL/GenBank/DDBJ whole genome shotgun (WGS) entry which is preliminary data.</text>
</comment>
<evidence type="ECO:0000259" key="1">
    <source>
        <dbReference type="SMART" id="SM00481"/>
    </source>
</evidence>
<proteinExistence type="predicted"/>
<evidence type="ECO:0000313" key="3">
    <source>
        <dbReference type="Proteomes" id="UP001139648"/>
    </source>
</evidence>
<reference evidence="2" key="1">
    <citation type="submission" date="2022-06" db="EMBL/GenBank/DDBJ databases">
        <title>Sequencing the genomes of 1000 actinobacteria strains.</title>
        <authorList>
            <person name="Klenk H.-P."/>
        </authorList>
    </citation>
    <scope>NUCLEOTIDE SEQUENCE</scope>
    <source>
        <strain evidence="2">DSM 46694</strain>
    </source>
</reference>
<dbReference type="NCBIfam" id="NF038032">
    <property type="entry name" value="CehA_McbA_metalo"/>
    <property type="match status" value="1"/>
</dbReference>
<protein>
    <recommendedName>
        <fullName evidence="1">Polymerase/histidinol phosphatase N-terminal domain-containing protein</fullName>
    </recommendedName>
</protein>
<dbReference type="Proteomes" id="UP001139648">
    <property type="component" value="Unassembled WGS sequence"/>
</dbReference>